<sequence length="487" mass="51940">MSRIKSSRMRQPLGFVLVAGLVLSVGACDGGSASSASAVNGPTSAAPLTTSTGTLTGGATATDASTATSSLTPLRTPEVARPVRDSLFGLHALSGTPTVTAGSWRLWDSGTQWAQLNPARGRYNWSRLDDMVAKGRGLGVKDFILVVGLTPRWASSRPSEVLPWSPSASPAPPKDLAYFDQYVAAVAAHNRTVLGGAITGFQVWNEANLSMFWTGTPQQMALMTAHVDRIVKAEDARYPTSARRHTLVVAPSITTRRGSLPLGAASCSLVRWHDACFASRYLAALSKVRGAGNRRWPVDVFSAHTYPTPQGSPNDRVAMIGLFRDRLREAGAPSRPLWDTEVNYGFAGTVISGSRAVQYLARTYLDSVRLNVSRAYWYAWGPLAPGLAGITMDRRTSATGAYATVQGWLRGSVFRGCTVNSGVRSCAFTLTSGSSVRPFRVLWTDSGVHSVAVNASVAVWRMNSRGRAVRAPSATTVRVGPTPIKIG</sequence>
<dbReference type="InterPro" id="IPR017853">
    <property type="entry name" value="GH"/>
</dbReference>
<dbReference type="InterPro" id="IPR051923">
    <property type="entry name" value="Glycosyl_Hydrolase_39"/>
</dbReference>
<dbReference type="AlphaFoldDB" id="A0A6J7L7U7"/>
<organism evidence="2">
    <name type="scientific">freshwater metagenome</name>
    <dbReference type="NCBI Taxonomy" id="449393"/>
    <lineage>
        <taxon>unclassified sequences</taxon>
        <taxon>metagenomes</taxon>
        <taxon>ecological metagenomes</taxon>
    </lineage>
</organism>
<dbReference type="SUPFAM" id="SSF51445">
    <property type="entry name" value="(Trans)glycosidases"/>
    <property type="match status" value="1"/>
</dbReference>
<evidence type="ECO:0000256" key="1">
    <source>
        <dbReference type="SAM" id="MobiDB-lite"/>
    </source>
</evidence>
<feature type="region of interest" description="Disordered" evidence="1">
    <location>
        <begin position="49"/>
        <end position="70"/>
    </location>
</feature>
<reference evidence="2" key="1">
    <citation type="submission" date="2020-05" db="EMBL/GenBank/DDBJ databases">
        <authorList>
            <person name="Chiriac C."/>
            <person name="Salcher M."/>
            <person name="Ghai R."/>
            <person name="Kavagutti S V."/>
        </authorList>
    </citation>
    <scope>NUCLEOTIDE SEQUENCE</scope>
</reference>
<proteinExistence type="predicted"/>
<dbReference type="Gene3D" id="3.20.20.80">
    <property type="entry name" value="Glycosidases"/>
    <property type="match status" value="1"/>
</dbReference>
<dbReference type="GO" id="GO:0004553">
    <property type="term" value="F:hydrolase activity, hydrolyzing O-glycosyl compounds"/>
    <property type="evidence" value="ECO:0007669"/>
    <property type="project" value="TreeGrafter"/>
</dbReference>
<name>A0A6J7L7U7_9ZZZZ</name>
<protein>
    <submittedName>
        <fullName evidence="2">Unannotated protein</fullName>
    </submittedName>
</protein>
<dbReference type="EMBL" id="CAFBNF010000306">
    <property type="protein sequence ID" value="CAB4961734.1"/>
    <property type="molecule type" value="Genomic_DNA"/>
</dbReference>
<dbReference type="PROSITE" id="PS51257">
    <property type="entry name" value="PROKAR_LIPOPROTEIN"/>
    <property type="match status" value="1"/>
</dbReference>
<dbReference type="PANTHER" id="PTHR12631:SF10">
    <property type="entry name" value="BETA-XYLOSIDASE-LIKE PROTEIN-RELATED"/>
    <property type="match status" value="1"/>
</dbReference>
<accession>A0A6J7L7U7</accession>
<gene>
    <name evidence="2" type="ORF">UFOPK3773_02035</name>
</gene>
<dbReference type="PANTHER" id="PTHR12631">
    <property type="entry name" value="ALPHA-L-IDURONIDASE"/>
    <property type="match status" value="1"/>
</dbReference>
<evidence type="ECO:0000313" key="2">
    <source>
        <dbReference type="EMBL" id="CAB4961734.1"/>
    </source>
</evidence>